<evidence type="ECO:0000256" key="6">
    <source>
        <dbReference type="ARBA" id="ARBA00022580"/>
    </source>
</evidence>
<feature type="compositionally biased region" description="Low complexity" evidence="9">
    <location>
        <begin position="184"/>
        <end position="205"/>
    </location>
</feature>
<keyword evidence="8" id="KW-1035">Host cytoplasm</keyword>
<dbReference type="Proteomes" id="UP000232851">
    <property type="component" value="Segment"/>
</dbReference>
<keyword evidence="5" id="KW-1048">Host nucleus</keyword>
<feature type="region of interest" description="Disordered" evidence="9">
    <location>
        <begin position="1"/>
        <end position="20"/>
    </location>
</feature>
<protein>
    <submittedName>
        <fullName evidence="10">Tegument protein</fullName>
    </submittedName>
</protein>
<dbReference type="KEGG" id="vg:40524721"/>
<evidence type="ECO:0000256" key="8">
    <source>
        <dbReference type="ARBA" id="ARBA00023200"/>
    </source>
</evidence>
<feature type="compositionally biased region" description="Low complexity" evidence="9">
    <location>
        <begin position="311"/>
        <end position="321"/>
    </location>
</feature>
<proteinExistence type="inferred from homology"/>
<dbReference type="GO" id="GO:0030430">
    <property type="term" value="C:host cell cytoplasm"/>
    <property type="evidence" value="ECO:0007669"/>
    <property type="project" value="UniProtKB-SubCell"/>
</dbReference>
<comment type="similarity">
    <text evidence="4">Belongs to the alphaherpesvirinae HHV-1 UL14 protein family.</text>
</comment>
<evidence type="ECO:0000313" key="10">
    <source>
        <dbReference type="EMBL" id="APO15902.1"/>
    </source>
</evidence>
<keyword evidence="7" id="KW-0946">Virion</keyword>
<feature type="region of interest" description="Disordered" evidence="9">
    <location>
        <begin position="184"/>
        <end position="334"/>
    </location>
</feature>
<evidence type="ECO:0000256" key="7">
    <source>
        <dbReference type="ARBA" id="ARBA00022844"/>
    </source>
</evidence>
<name>A0A1L5JKH6_9ALPH</name>
<evidence type="ECO:0000313" key="11">
    <source>
        <dbReference type="Proteomes" id="UP000232851"/>
    </source>
</evidence>
<gene>
    <name evidence="10" type="primary">UL14</name>
</gene>
<dbReference type="Pfam" id="PF03580">
    <property type="entry name" value="Herpes_UL14"/>
    <property type="match status" value="1"/>
</dbReference>
<feature type="compositionally biased region" description="Pro residues" evidence="9">
    <location>
        <begin position="209"/>
        <end position="232"/>
    </location>
</feature>
<evidence type="ECO:0000256" key="4">
    <source>
        <dbReference type="ARBA" id="ARBA00009888"/>
    </source>
</evidence>
<accession>A0A1L5JKH6</accession>
<evidence type="ECO:0000256" key="1">
    <source>
        <dbReference type="ARBA" id="ARBA00004147"/>
    </source>
</evidence>
<dbReference type="EMBL" id="KU936049">
    <property type="protein sequence ID" value="APO15902.1"/>
    <property type="molecule type" value="Genomic_DNA"/>
</dbReference>
<dbReference type="RefSeq" id="YP_009664666.1">
    <property type="nucleotide sequence ID" value="NC_043054.1"/>
</dbReference>
<evidence type="ECO:0000256" key="5">
    <source>
        <dbReference type="ARBA" id="ARBA00022562"/>
    </source>
</evidence>
<dbReference type="GO" id="GO:0042025">
    <property type="term" value="C:host cell nucleus"/>
    <property type="evidence" value="ECO:0007669"/>
    <property type="project" value="UniProtKB-SubCell"/>
</dbReference>
<reference evidence="10 11" key="1">
    <citation type="journal article" date="2017" name="Arch. Virol.">
        <title>Genome sequence of bubaline alphaherpesvirus 1 (BuHV1) isolated in Australia in 1972.</title>
        <authorList>
            <person name="Scheffer C.M."/>
            <person name="Varela A.P."/>
            <person name="Cibulski S.P."/>
            <person name="Schmidt C."/>
            <person name="Campos F.S."/>
            <person name="Paim W.P."/>
            <person name="Dos Santos R.N."/>
            <person name="Teixeira T.F."/>
            <person name="Loiko M.R."/>
            <person name="Tochetto C."/>
            <person name="Dos Santos H.F."/>
            <person name="de Lima D.A."/>
            <person name="Cerva C."/>
            <person name="Mayer F.Q."/>
            <person name="Petzhold S.A."/>
            <person name="Franco A.C."/>
            <person name="George T.S."/>
            <person name="Spilki F.R."/>
            <person name="Roehe P.M."/>
        </authorList>
    </citation>
    <scope>NUCLEOTIDE SEQUENCE [LARGE SCALE GENOMIC DNA]</scope>
    <source>
        <strain evidence="11">b6</strain>
    </source>
</reference>
<keyword evidence="6" id="KW-0920">Virion tegument</keyword>
<keyword evidence="11" id="KW-1185">Reference proteome</keyword>
<sequence>MAAAPAGGPEPGGRTGARRRRLRLEEAHRREAIFKSRVVDLVRAGADRDDPAFIHAFTAAKAARRDLGGQIRAAARVEAVRQHARDIETRVGAQAAVAAVLAENRRFLRGDFLRAFDDAEDALLDQEERMGDAAADCGGEAGAGGAWLDGDDESLLAQWLLQSAPRVGPDVWCDGDWRAAPLGGIAAAPPAGDAVRETAAAAGPRGARRPPPGGTAAPRPPLSPRAGPPARPPRARRRARRPSSRRRRTRRRRRRPGPPAPRCAARRSASRAAGGGARARASCGWRRSSGPGARSSSRTRACACPRPPSSAAPRSCAGPAATGASSCTRPPAWP</sequence>
<organism evidence="10 11">
    <name type="scientific">Bubaline alphaherpesvirus 1</name>
    <dbReference type="NCBI Taxonomy" id="202910"/>
    <lineage>
        <taxon>Viruses</taxon>
        <taxon>Duplodnaviria</taxon>
        <taxon>Heunggongvirae</taxon>
        <taxon>Peploviricota</taxon>
        <taxon>Herviviricetes</taxon>
        <taxon>Herpesvirales</taxon>
        <taxon>Orthoherpesviridae</taxon>
        <taxon>Alphaherpesvirinae</taxon>
        <taxon>Varicellovirus</taxon>
        <taxon>Varicellovirus bubalinealpha1</taxon>
    </lineage>
</organism>
<evidence type="ECO:0000256" key="2">
    <source>
        <dbReference type="ARBA" id="ARBA00004192"/>
    </source>
</evidence>
<evidence type="ECO:0000256" key="9">
    <source>
        <dbReference type="SAM" id="MobiDB-lite"/>
    </source>
</evidence>
<feature type="compositionally biased region" description="Low complexity" evidence="9">
    <location>
        <begin position="270"/>
        <end position="304"/>
    </location>
</feature>
<evidence type="ECO:0000256" key="3">
    <source>
        <dbReference type="ARBA" id="ARBA00004535"/>
    </source>
</evidence>
<dbReference type="GeneID" id="40524721"/>
<feature type="compositionally biased region" description="Basic residues" evidence="9">
    <location>
        <begin position="233"/>
        <end position="256"/>
    </location>
</feature>
<comment type="subcellular location">
    <subcellularLocation>
        <location evidence="2">Host cytoplasm</location>
    </subcellularLocation>
    <subcellularLocation>
        <location evidence="1">Host nucleus</location>
    </subcellularLocation>
    <subcellularLocation>
        <location evidence="3">Virion tegument</location>
    </subcellularLocation>
</comment>
<dbReference type="InterPro" id="IPR005207">
    <property type="entry name" value="Herpes_UL14"/>
</dbReference>
<dbReference type="GO" id="GO:0019033">
    <property type="term" value="C:viral tegument"/>
    <property type="evidence" value="ECO:0007669"/>
    <property type="project" value="UniProtKB-SubCell"/>
</dbReference>